<proteinExistence type="predicted"/>
<gene>
    <name evidence="1" type="ORF">J2W31_001699</name>
</gene>
<sequence>MAGPGLLDFLVNDPSAQLGIGLLAAGGPSTTPMNVGQRMQMAMQGVAAQQDAEMRRKLLQSQMEENASQNALRQSQITKAGQIQAMTNGMFAPSPASSGMGADPASAGGGFAIGINPGVPTQAPVGQAGAASGLRGIPLENIARLKAAGGPDLLDAWKLANVPTQLSAGGYTQLPGQAPQYLPDPTKGVDYRNGAVSLLPGSEALATLSGQQAGAQAAAKTPYDIQADRARQITQAQLDPVRAINQTTGNTDYVPRISLAGGQAAGMNSGGVALGGNIVPGTGGAAGAQAQGQNPYIAERNPIRQQSATALNDNWIKTSFNPVREAGGAATNLLNNVQALRNIDFQSGWGSEAKANAAAMLQGLGMGTANSDLYAANAQKFQSVAMDRLMTKQIEQKGTATEGDAKRLNQTFVSLKNTPEANAFLLDFAEAQANQDRRKAEYYEQAMPLAQNEGDLTKVDRMWRKVQGSIWNDPLLQKWSK</sequence>
<organism evidence="1 2">
    <name type="scientific">Variovorax boronicumulans</name>
    <dbReference type="NCBI Taxonomy" id="436515"/>
    <lineage>
        <taxon>Bacteria</taxon>
        <taxon>Pseudomonadati</taxon>
        <taxon>Pseudomonadota</taxon>
        <taxon>Betaproteobacteria</taxon>
        <taxon>Burkholderiales</taxon>
        <taxon>Comamonadaceae</taxon>
        <taxon>Variovorax</taxon>
    </lineage>
</organism>
<dbReference type="Proteomes" id="UP001242045">
    <property type="component" value="Unassembled WGS sequence"/>
</dbReference>
<comment type="caution">
    <text evidence="1">The sequence shown here is derived from an EMBL/GenBank/DDBJ whole genome shotgun (WGS) entry which is preliminary data.</text>
</comment>
<accession>A0AAW8CXF5</accession>
<name>A0AAW8CXF5_9BURK</name>
<protein>
    <submittedName>
        <fullName evidence="1">Uncharacterized protein</fullName>
    </submittedName>
</protein>
<evidence type="ECO:0000313" key="2">
    <source>
        <dbReference type="Proteomes" id="UP001242045"/>
    </source>
</evidence>
<reference evidence="1" key="1">
    <citation type="submission" date="2023-07" db="EMBL/GenBank/DDBJ databases">
        <title>Sorghum-associated microbial communities from plants grown in Nebraska, USA.</title>
        <authorList>
            <person name="Schachtman D."/>
        </authorList>
    </citation>
    <scope>NUCLEOTIDE SEQUENCE</scope>
    <source>
        <strain evidence="1">DS3754</strain>
    </source>
</reference>
<dbReference type="AlphaFoldDB" id="A0AAW8CXF5"/>
<evidence type="ECO:0000313" key="1">
    <source>
        <dbReference type="EMBL" id="MDP9892594.1"/>
    </source>
</evidence>
<dbReference type="EMBL" id="JAUSRD010000003">
    <property type="protein sequence ID" value="MDP9892594.1"/>
    <property type="molecule type" value="Genomic_DNA"/>
</dbReference>